<dbReference type="Proteomes" id="UP001607302">
    <property type="component" value="Unassembled WGS sequence"/>
</dbReference>
<sequence>DHKGRKKKKNQLLGKKRYLVTCPVKRGRNDNGQIDRKQVGGGERRKWRRETEKERKGKEENWAKKQEEEEERFLERRPNHTSLPPSFSVYSTSIARLFRFKFNNLIYFVCFTIKLHVHENAMGFNKNFMRITRYIGAKCDEIIFLVIRTNSSG</sequence>
<accession>A0ABD2C551</accession>
<feature type="non-terminal residue" evidence="2">
    <location>
        <position position="153"/>
    </location>
</feature>
<gene>
    <name evidence="2" type="ORF">V1478_000303</name>
</gene>
<protein>
    <submittedName>
        <fullName evidence="2">Uncharacterized protein</fullName>
    </submittedName>
</protein>
<feature type="compositionally biased region" description="Basic and acidic residues" evidence="1">
    <location>
        <begin position="27"/>
        <end position="78"/>
    </location>
</feature>
<feature type="region of interest" description="Disordered" evidence="1">
    <location>
        <begin position="25"/>
        <end position="82"/>
    </location>
</feature>
<keyword evidence="3" id="KW-1185">Reference proteome</keyword>
<reference evidence="2 3" key="1">
    <citation type="journal article" date="2024" name="Ann. Entomol. Soc. Am.">
        <title>Genomic analyses of the southern and eastern yellowjacket wasps (Hymenoptera: Vespidae) reveal evolutionary signatures of social life.</title>
        <authorList>
            <person name="Catto M.A."/>
            <person name="Caine P.B."/>
            <person name="Orr S.E."/>
            <person name="Hunt B.G."/>
            <person name="Goodisman M.A.D."/>
        </authorList>
    </citation>
    <scope>NUCLEOTIDE SEQUENCE [LARGE SCALE GENOMIC DNA]</scope>
    <source>
        <strain evidence="2">233</strain>
        <tissue evidence="2">Head and thorax</tissue>
    </source>
</reference>
<evidence type="ECO:0000313" key="3">
    <source>
        <dbReference type="Proteomes" id="UP001607302"/>
    </source>
</evidence>
<dbReference type="AlphaFoldDB" id="A0ABD2C551"/>
<comment type="caution">
    <text evidence="2">The sequence shown here is derived from an EMBL/GenBank/DDBJ whole genome shotgun (WGS) entry which is preliminary data.</text>
</comment>
<feature type="non-terminal residue" evidence="2">
    <location>
        <position position="1"/>
    </location>
</feature>
<proteinExistence type="predicted"/>
<dbReference type="EMBL" id="JAUDFV010000020">
    <property type="protein sequence ID" value="KAL2740162.1"/>
    <property type="molecule type" value="Genomic_DNA"/>
</dbReference>
<organism evidence="2 3">
    <name type="scientific">Vespula squamosa</name>
    <name type="common">Southern yellow jacket</name>
    <name type="synonym">Wasp</name>
    <dbReference type="NCBI Taxonomy" id="30214"/>
    <lineage>
        <taxon>Eukaryota</taxon>
        <taxon>Metazoa</taxon>
        <taxon>Ecdysozoa</taxon>
        <taxon>Arthropoda</taxon>
        <taxon>Hexapoda</taxon>
        <taxon>Insecta</taxon>
        <taxon>Pterygota</taxon>
        <taxon>Neoptera</taxon>
        <taxon>Endopterygota</taxon>
        <taxon>Hymenoptera</taxon>
        <taxon>Apocrita</taxon>
        <taxon>Aculeata</taxon>
        <taxon>Vespoidea</taxon>
        <taxon>Vespidae</taxon>
        <taxon>Vespinae</taxon>
        <taxon>Vespula</taxon>
    </lineage>
</organism>
<evidence type="ECO:0000313" key="2">
    <source>
        <dbReference type="EMBL" id="KAL2740162.1"/>
    </source>
</evidence>
<name>A0ABD2C551_VESSQ</name>
<evidence type="ECO:0000256" key="1">
    <source>
        <dbReference type="SAM" id="MobiDB-lite"/>
    </source>
</evidence>